<keyword evidence="1" id="KW-0812">Transmembrane</keyword>
<dbReference type="STRING" id="311180.SAMN04488050_113167"/>
<gene>
    <name evidence="2" type="ORF">SAMN04488050_113167</name>
</gene>
<feature type="transmembrane region" description="Helical" evidence="1">
    <location>
        <begin position="37"/>
        <end position="55"/>
    </location>
</feature>
<evidence type="ECO:0000313" key="3">
    <source>
        <dbReference type="Proteomes" id="UP000199392"/>
    </source>
</evidence>
<feature type="transmembrane region" description="Helical" evidence="1">
    <location>
        <begin position="67"/>
        <end position="86"/>
    </location>
</feature>
<evidence type="ECO:0000256" key="1">
    <source>
        <dbReference type="SAM" id="Phobius"/>
    </source>
</evidence>
<keyword evidence="1" id="KW-1133">Transmembrane helix</keyword>
<organism evidence="2 3">
    <name type="scientific">Alloyangia pacifica</name>
    <dbReference type="NCBI Taxonomy" id="311180"/>
    <lineage>
        <taxon>Bacteria</taxon>
        <taxon>Pseudomonadati</taxon>
        <taxon>Pseudomonadota</taxon>
        <taxon>Alphaproteobacteria</taxon>
        <taxon>Rhodobacterales</taxon>
        <taxon>Roseobacteraceae</taxon>
        <taxon>Alloyangia</taxon>
    </lineage>
</organism>
<dbReference type="OrthoDB" id="7864430at2"/>
<reference evidence="3" key="1">
    <citation type="submission" date="2016-10" db="EMBL/GenBank/DDBJ databases">
        <authorList>
            <person name="Varghese N."/>
            <person name="Submissions S."/>
        </authorList>
    </citation>
    <scope>NUCLEOTIDE SEQUENCE [LARGE SCALE GENOMIC DNA]</scope>
    <source>
        <strain evidence="3">DSM 26894</strain>
    </source>
</reference>
<feature type="transmembrane region" description="Helical" evidence="1">
    <location>
        <begin position="6"/>
        <end position="25"/>
    </location>
</feature>
<sequence>MSELLEAIMLVAFSTGWYCSIFKMMRTREARGKSLPFVLVICFGYLCGVVSKLLIWSETGTLPPIVWLYALNAAVIAVDAFLVLRYSRLPRWDGRRPRLHRAVPPQGALLKP</sequence>
<evidence type="ECO:0000313" key="2">
    <source>
        <dbReference type="EMBL" id="SFT18629.1"/>
    </source>
</evidence>
<proteinExistence type="predicted"/>
<protein>
    <recommendedName>
        <fullName evidence="4">PQ loop repeat-containing protein</fullName>
    </recommendedName>
</protein>
<dbReference type="RefSeq" id="WP_092428921.1">
    <property type="nucleotide sequence ID" value="NZ_FNCL01000013.1"/>
</dbReference>
<dbReference type="EMBL" id="FOZW01000013">
    <property type="protein sequence ID" value="SFT18629.1"/>
    <property type="molecule type" value="Genomic_DNA"/>
</dbReference>
<evidence type="ECO:0008006" key="4">
    <source>
        <dbReference type="Google" id="ProtNLM"/>
    </source>
</evidence>
<accession>A0A1I6VY68</accession>
<keyword evidence="3" id="KW-1185">Reference proteome</keyword>
<dbReference type="AlphaFoldDB" id="A0A1I6VY68"/>
<name>A0A1I6VY68_9RHOB</name>
<dbReference type="Proteomes" id="UP000199392">
    <property type="component" value="Unassembled WGS sequence"/>
</dbReference>
<keyword evidence="1" id="KW-0472">Membrane</keyword>